<keyword evidence="3" id="KW-0378">Hydrolase</keyword>
<dbReference type="GO" id="GO:0004527">
    <property type="term" value="F:exonuclease activity"/>
    <property type="evidence" value="ECO:0007669"/>
    <property type="project" value="UniProtKB-KW"/>
</dbReference>
<dbReference type="EMBL" id="REFJ01000005">
    <property type="protein sequence ID" value="RMA78855.1"/>
    <property type="molecule type" value="Genomic_DNA"/>
</dbReference>
<feature type="domain" description="Endonuclease/exonuclease/phosphatase" evidence="2">
    <location>
        <begin position="64"/>
        <end position="255"/>
    </location>
</feature>
<dbReference type="Gene3D" id="3.60.10.10">
    <property type="entry name" value="Endonuclease/exonuclease/phosphatase"/>
    <property type="match status" value="1"/>
</dbReference>
<dbReference type="InterPro" id="IPR036691">
    <property type="entry name" value="Endo/exonu/phosph_ase_sf"/>
</dbReference>
<dbReference type="OrthoDB" id="9793162at2"/>
<keyword evidence="4" id="KW-1185">Reference proteome</keyword>
<evidence type="ECO:0000313" key="3">
    <source>
        <dbReference type="EMBL" id="RMA78855.1"/>
    </source>
</evidence>
<comment type="caution">
    <text evidence="3">The sequence shown here is derived from an EMBL/GenBank/DDBJ whole genome shotgun (WGS) entry which is preliminary data.</text>
</comment>
<feature type="transmembrane region" description="Helical" evidence="1">
    <location>
        <begin position="12"/>
        <end position="32"/>
    </location>
</feature>
<keyword evidence="3" id="KW-0269">Exonuclease</keyword>
<dbReference type="RefSeq" id="WP_121877491.1">
    <property type="nucleotide sequence ID" value="NZ_REFJ01000005.1"/>
</dbReference>
<sequence length="271" mass="30008">MNRLHVSDRFRLIDLALLLFISFALTMTLSMIDPDLPSNQPTSPVSCEFFNTSGQLPQELQVVNWNIAKEPLAKVREALHNTSVNLLVLQESAVDEGFLFSPGHRALETTGVALESRVSPSKVCHWQSFEPIMLTPKAAIAASFPIAGSEDELLVINLHGVNFSWLLGTWKRQIRTAALLAKSHKGPIILAGDLNTWRYERSRFIKQVAEELGLAQPAYVEDNRTAPFGYPLDWILSRGINWTEVSAPNAELSDHNPILATGIIVTTAAED</sequence>
<organism evidence="3 4">
    <name type="scientific">Umboniibacter marinipuniceus</name>
    <dbReference type="NCBI Taxonomy" id="569599"/>
    <lineage>
        <taxon>Bacteria</taxon>
        <taxon>Pseudomonadati</taxon>
        <taxon>Pseudomonadota</taxon>
        <taxon>Gammaproteobacteria</taxon>
        <taxon>Cellvibrionales</taxon>
        <taxon>Cellvibrionaceae</taxon>
        <taxon>Umboniibacter</taxon>
    </lineage>
</organism>
<dbReference type="AlphaFoldDB" id="A0A3M0A8W6"/>
<dbReference type="InterPro" id="IPR005135">
    <property type="entry name" value="Endo/exonuclease/phosphatase"/>
</dbReference>
<gene>
    <name evidence="3" type="ORF">DFR27_2194</name>
</gene>
<protein>
    <submittedName>
        <fullName evidence="3">Endonuclease/exonuclease/phosphatase (EEP) superfamily protein YafD</fullName>
    </submittedName>
</protein>
<proteinExistence type="predicted"/>
<evidence type="ECO:0000313" key="4">
    <source>
        <dbReference type="Proteomes" id="UP000267187"/>
    </source>
</evidence>
<keyword evidence="1" id="KW-0472">Membrane</keyword>
<keyword evidence="3" id="KW-0540">Nuclease</keyword>
<keyword evidence="1" id="KW-0812">Transmembrane</keyword>
<reference evidence="3 4" key="1">
    <citation type="submission" date="2018-10" db="EMBL/GenBank/DDBJ databases">
        <title>Genomic Encyclopedia of Type Strains, Phase IV (KMG-IV): sequencing the most valuable type-strain genomes for metagenomic binning, comparative biology and taxonomic classification.</title>
        <authorList>
            <person name="Goeker M."/>
        </authorList>
    </citation>
    <scope>NUCLEOTIDE SEQUENCE [LARGE SCALE GENOMIC DNA]</scope>
    <source>
        <strain evidence="3 4">DSM 25080</strain>
    </source>
</reference>
<evidence type="ECO:0000256" key="1">
    <source>
        <dbReference type="SAM" id="Phobius"/>
    </source>
</evidence>
<accession>A0A3M0A8W6</accession>
<dbReference type="Proteomes" id="UP000267187">
    <property type="component" value="Unassembled WGS sequence"/>
</dbReference>
<name>A0A3M0A8W6_9GAMM</name>
<dbReference type="SUPFAM" id="SSF56219">
    <property type="entry name" value="DNase I-like"/>
    <property type="match status" value="1"/>
</dbReference>
<dbReference type="GO" id="GO:0004519">
    <property type="term" value="F:endonuclease activity"/>
    <property type="evidence" value="ECO:0007669"/>
    <property type="project" value="UniProtKB-KW"/>
</dbReference>
<evidence type="ECO:0000259" key="2">
    <source>
        <dbReference type="Pfam" id="PF03372"/>
    </source>
</evidence>
<dbReference type="Pfam" id="PF03372">
    <property type="entry name" value="Exo_endo_phos"/>
    <property type="match status" value="1"/>
</dbReference>
<keyword evidence="1" id="KW-1133">Transmembrane helix</keyword>
<keyword evidence="3" id="KW-0255">Endonuclease</keyword>